<dbReference type="Proteomes" id="UP000030745">
    <property type="component" value="Unassembled WGS sequence"/>
</dbReference>
<feature type="transmembrane region" description="Helical" evidence="1">
    <location>
        <begin position="27"/>
        <end position="48"/>
    </location>
</feature>
<dbReference type="VEuPathDB" id="FungiDB:SPRG_15891"/>
<dbReference type="EMBL" id="KK583393">
    <property type="protein sequence ID" value="KDO18805.1"/>
    <property type="molecule type" value="Genomic_DNA"/>
</dbReference>
<keyword evidence="1" id="KW-0812">Transmembrane</keyword>
<keyword evidence="3" id="KW-1185">Reference proteome</keyword>
<name>A0A067BPV8_SAPPC</name>
<dbReference type="KEGG" id="spar:SPRG_15891"/>
<accession>A0A067BPV8</accession>
<dbReference type="RefSeq" id="XP_012210488.1">
    <property type="nucleotide sequence ID" value="XM_012355098.1"/>
</dbReference>
<evidence type="ECO:0000313" key="3">
    <source>
        <dbReference type="Proteomes" id="UP000030745"/>
    </source>
</evidence>
<protein>
    <submittedName>
        <fullName evidence="2">Uncharacterized protein</fullName>
    </submittedName>
</protein>
<dbReference type="AlphaFoldDB" id="A0A067BPV8"/>
<evidence type="ECO:0000313" key="2">
    <source>
        <dbReference type="EMBL" id="KDO18805.1"/>
    </source>
</evidence>
<organism evidence="2 3">
    <name type="scientific">Saprolegnia parasitica (strain CBS 223.65)</name>
    <dbReference type="NCBI Taxonomy" id="695850"/>
    <lineage>
        <taxon>Eukaryota</taxon>
        <taxon>Sar</taxon>
        <taxon>Stramenopiles</taxon>
        <taxon>Oomycota</taxon>
        <taxon>Saprolegniomycetes</taxon>
        <taxon>Saprolegniales</taxon>
        <taxon>Saprolegniaceae</taxon>
        <taxon>Saprolegnia</taxon>
    </lineage>
</organism>
<evidence type="ECO:0000256" key="1">
    <source>
        <dbReference type="SAM" id="Phobius"/>
    </source>
</evidence>
<keyword evidence="1" id="KW-0472">Membrane</keyword>
<proteinExistence type="predicted"/>
<gene>
    <name evidence="2" type="ORF">SPRG_15891</name>
</gene>
<sequence>MTTVVCFWNATIGACAKEHWASCGYTWLNVAPVGLFATLWLCYGVRLLQRHGFLARFLQLNASTIHDQVAQGIPVDWCSVGATMCRKFGSDQQLQLQRYVKLCAMCSEWPTYTFAPLSIAFKVSGTPPIVDSLLFSLNFTHEVRAFVDLGMHNMF</sequence>
<reference evidence="2 3" key="1">
    <citation type="journal article" date="2013" name="PLoS Genet.">
        <title>Distinctive expansion of potential virulence genes in the genome of the oomycete fish pathogen Saprolegnia parasitica.</title>
        <authorList>
            <person name="Jiang R.H."/>
            <person name="de Bruijn I."/>
            <person name="Haas B.J."/>
            <person name="Belmonte R."/>
            <person name="Lobach L."/>
            <person name="Christie J."/>
            <person name="van den Ackerveken G."/>
            <person name="Bottin A."/>
            <person name="Bulone V."/>
            <person name="Diaz-Moreno S.M."/>
            <person name="Dumas B."/>
            <person name="Fan L."/>
            <person name="Gaulin E."/>
            <person name="Govers F."/>
            <person name="Grenville-Briggs L.J."/>
            <person name="Horner N.R."/>
            <person name="Levin J.Z."/>
            <person name="Mammella M."/>
            <person name="Meijer H.J."/>
            <person name="Morris P."/>
            <person name="Nusbaum C."/>
            <person name="Oome S."/>
            <person name="Phillips A.J."/>
            <person name="van Rooyen D."/>
            <person name="Rzeszutek E."/>
            <person name="Saraiva M."/>
            <person name="Secombes C.J."/>
            <person name="Seidl M.F."/>
            <person name="Snel B."/>
            <person name="Stassen J.H."/>
            <person name="Sykes S."/>
            <person name="Tripathy S."/>
            <person name="van den Berg H."/>
            <person name="Vega-Arreguin J.C."/>
            <person name="Wawra S."/>
            <person name="Young S.K."/>
            <person name="Zeng Q."/>
            <person name="Dieguez-Uribeondo J."/>
            <person name="Russ C."/>
            <person name="Tyler B.M."/>
            <person name="van West P."/>
        </authorList>
    </citation>
    <scope>NUCLEOTIDE SEQUENCE [LARGE SCALE GENOMIC DNA]</scope>
    <source>
        <strain evidence="2 3">CBS 223.65</strain>
    </source>
</reference>
<dbReference type="GeneID" id="24137572"/>
<keyword evidence="1" id="KW-1133">Transmembrane helix</keyword>